<comment type="similarity">
    <text evidence="1">Belongs to the vitamin uptake transporter (VUT/ECF) (TC 2.A.88) family. Q precursor transporter subfamily.</text>
</comment>
<feature type="transmembrane region" description="Helical" evidence="1">
    <location>
        <begin position="132"/>
        <end position="155"/>
    </location>
</feature>
<sequence>MSSQATSPKPDVRFASTGSSPYAVLVALFCVIIVLSNIVAAKPIEIGSGDVISIGAIRLWPLIVDGGLVLFPLAYVIGDVLSEVYGFRAARRAVITGFACAVLAVATFTLVGAIPGAAFYENQAAYEAVLGPVGQIVAASVVGYVAGQLTNAWVLTRLKARTAERGLVGRLLASTGAGEVVDTFLFCAIAATAIGISTGGDFLNYFVVGVVLKVAFEVAVLPVTVTVIAALKRTDPTY</sequence>
<protein>
    <recommendedName>
        <fullName evidence="1">Probable queuosine precursor transporter</fullName>
        <shortName evidence="1">Q precursor transporter</shortName>
    </recommendedName>
</protein>
<dbReference type="Pfam" id="PF02592">
    <property type="entry name" value="Vut_1"/>
    <property type="match status" value="1"/>
</dbReference>
<feature type="transmembrane region" description="Helical" evidence="1">
    <location>
        <begin position="202"/>
        <end position="231"/>
    </location>
</feature>
<feature type="transmembrane region" description="Helical" evidence="1">
    <location>
        <begin position="21"/>
        <end position="39"/>
    </location>
</feature>
<evidence type="ECO:0000313" key="3">
    <source>
        <dbReference type="Proteomes" id="UP001501480"/>
    </source>
</evidence>
<comment type="caution">
    <text evidence="2">The sequence shown here is derived from an EMBL/GenBank/DDBJ whole genome shotgun (WGS) entry which is preliminary data.</text>
</comment>
<proteinExistence type="inferred from homology"/>
<name>A0ABP5HDS6_9ACTN</name>
<accession>A0ABP5HDS6</accession>
<keyword evidence="1" id="KW-0472">Membrane</keyword>
<keyword evidence="1" id="KW-1133">Transmembrane helix</keyword>
<keyword evidence="1" id="KW-0812">Transmembrane</keyword>
<dbReference type="Proteomes" id="UP001501480">
    <property type="component" value="Unassembled WGS sequence"/>
</dbReference>
<feature type="transmembrane region" description="Helical" evidence="1">
    <location>
        <begin position="93"/>
        <end position="120"/>
    </location>
</feature>
<evidence type="ECO:0000256" key="1">
    <source>
        <dbReference type="HAMAP-Rule" id="MF_02088"/>
    </source>
</evidence>
<reference evidence="3" key="1">
    <citation type="journal article" date="2019" name="Int. J. Syst. Evol. Microbiol.">
        <title>The Global Catalogue of Microorganisms (GCM) 10K type strain sequencing project: providing services to taxonomists for standard genome sequencing and annotation.</title>
        <authorList>
            <consortium name="The Broad Institute Genomics Platform"/>
            <consortium name="The Broad Institute Genome Sequencing Center for Infectious Disease"/>
            <person name="Wu L."/>
            <person name="Ma J."/>
        </authorList>
    </citation>
    <scope>NUCLEOTIDE SEQUENCE [LARGE SCALE GENOMIC DNA]</scope>
    <source>
        <strain evidence="3">JCM 15749</strain>
    </source>
</reference>
<dbReference type="PANTHER" id="PTHR34300">
    <property type="entry name" value="QUEUOSINE PRECURSOR TRANSPORTER-RELATED"/>
    <property type="match status" value="1"/>
</dbReference>
<keyword evidence="1" id="KW-1003">Cell membrane</keyword>
<dbReference type="PANTHER" id="PTHR34300:SF2">
    <property type="entry name" value="QUEUOSINE PRECURSOR TRANSPORTER-RELATED"/>
    <property type="match status" value="1"/>
</dbReference>
<dbReference type="EMBL" id="BAAAPY010000001">
    <property type="protein sequence ID" value="GAA2070263.1"/>
    <property type="molecule type" value="Genomic_DNA"/>
</dbReference>
<gene>
    <name evidence="2" type="ORF">GCM10009821_04030</name>
</gene>
<comment type="subcellular location">
    <subcellularLocation>
        <location evidence="1">Cell membrane</location>
        <topology evidence="1">Multi-pass membrane protein</topology>
    </subcellularLocation>
</comment>
<keyword evidence="3" id="KW-1185">Reference proteome</keyword>
<dbReference type="RefSeq" id="WP_344323677.1">
    <property type="nucleotide sequence ID" value="NZ_BAAAPY010000001.1"/>
</dbReference>
<dbReference type="HAMAP" id="MF_02088">
    <property type="entry name" value="Q_prec_transport"/>
    <property type="match status" value="1"/>
</dbReference>
<dbReference type="InterPro" id="IPR003744">
    <property type="entry name" value="YhhQ"/>
</dbReference>
<dbReference type="NCBIfam" id="TIGR00697">
    <property type="entry name" value="queuosine precursor transporter"/>
    <property type="match status" value="1"/>
</dbReference>
<organism evidence="2 3">
    <name type="scientific">Aeromicrobium halocynthiae</name>
    <dbReference type="NCBI Taxonomy" id="560557"/>
    <lineage>
        <taxon>Bacteria</taxon>
        <taxon>Bacillati</taxon>
        <taxon>Actinomycetota</taxon>
        <taxon>Actinomycetes</taxon>
        <taxon>Propionibacteriales</taxon>
        <taxon>Nocardioidaceae</taxon>
        <taxon>Aeromicrobium</taxon>
    </lineage>
</organism>
<feature type="transmembrane region" description="Helical" evidence="1">
    <location>
        <begin position="59"/>
        <end position="81"/>
    </location>
</feature>
<keyword evidence="1" id="KW-0813">Transport</keyword>
<comment type="function">
    <text evidence="1">Involved in the import of queuosine (Q) precursors, required for Q precursor salvage.</text>
</comment>
<evidence type="ECO:0000313" key="2">
    <source>
        <dbReference type="EMBL" id="GAA2070263.1"/>
    </source>
</evidence>
<feature type="transmembrane region" description="Helical" evidence="1">
    <location>
        <begin position="167"/>
        <end position="196"/>
    </location>
</feature>